<dbReference type="STRING" id="1195236.CTER_1332"/>
<reference evidence="2 3" key="1">
    <citation type="journal article" date="2013" name="Genome Announc.">
        <title>Draft Genome Sequence of the Cellulolytic, Mesophilic, Anaerobic Bacterium Clostridium termitidis Strain CT1112 (DSM 5398).</title>
        <authorList>
            <person name="Lal S."/>
            <person name="Ramachandran U."/>
            <person name="Zhang X."/>
            <person name="Munir R."/>
            <person name="Sparling R."/>
            <person name="Levin D.B."/>
        </authorList>
    </citation>
    <scope>NUCLEOTIDE SEQUENCE [LARGE SCALE GENOMIC DNA]</scope>
    <source>
        <strain evidence="2 3">CT1112</strain>
    </source>
</reference>
<sequence length="389" mass="45129">MRAEKMEFKNGDYSLNSQANFNFQLNRMIMWDGGELADIEEISPLIKDSSSWKQNLISIGDKAISEGRTKEAIAYYRMSEFFMYDGDPDKEKYYTLASDLFYEYYGEYFEDGTVVRYFVPFEDIVLPVMYAKAKGGRKDIILLHGGNDSYFEEFFFPMLYFSENGYDVYLFEGPGQGGVMRKQGKHFIYQWERPVKAILDFFKLDEVTIIGASLGGMLAPRAAALEKRIHRVIAWSVFTNFMDILISTQPMGTRKILKILFKLRMKSVINFVFNLKMKKGDELVKWGLMHGMYAYESRTPYEYLDKMNRYQIMDVASLIDQDMLIIGANRDHFIDYRIVGQEIDALKNVRSLTVRIFTDKENAGAHCNVGNAGLVFNTMINWIEAIKNK</sequence>
<dbReference type="InterPro" id="IPR029058">
    <property type="entry name" value="AB_hydrolase_fold"/>
</dbReference>
<dbReference type="PATRIC" id="fig|1195236.3.peg.1649"/>
<comment type="caution">
    <text evidence="2">The sequence shown here is derived from an EMBL/GenBank/DDBJ whole genome shotgun (WGS) entry which is preliminary data.</text>
</comment>
<dbReference type="InterPro" id="IPR000073">
    <property type="entry name" value="AB_hydrolase_1"/>
</dbReference>
<accession>S0FQ93</accession>
<evidence type="ECO:0000259" key="1">
    <source>
        <dbReference type="Pfam" id="PF00561"/>
    </source>
</evidence>
<evidence type="ECO:0000313" key="2">
    <source>
        <dbReference type="EMBL" id="EMS72536.1"/>
    </source>
</evidence>
<evidence type="ECO:0000313" key="3">
    <source>
        <dbReference type="Proteomes" id="UP000014155"/>
    </source>
</evidence>
<dbReference type="EMBL" id="AORV01000026">
    <property type="protein sequence ID" value="EMS72536.1"/>
    <property type="molecule type" value="Genomic_DNA"/>
</dbReference>
<dbReference type="eggNOG" id="COG2267">
    <property type="taxonomic scope" value="Bacteria"/>
</dbReference>
<dbReference type="Pfam" id="PF00561">
    <property type="entry name" value="Abhydrolase_1"/>
    <property type="match status" value="1"/>
</dbReference>
<protein>
    <submittedName>
        <fullName evidence="2">Lysophospholipase</fullName>
    </submittedName>
</protein>
<dbReference type="RefSeq" id="WP_004624771.1">
    <property type="nucleotide sequence ID" value="NZ_AORV01000026.1"/>
</dbReference>
<keyword evidence="3" id="KW-1185">Reference proteome</keyword>
<dbReference type="Gene3D" id="3.40.50.1820">
    <property type="entry name" value="alpha/beta hydrolase"/>
    <property type="match status" value="1"/>
</dbReference>
<organism evidence="2 3">
    <name type="scientific">Ruminiclostridium cellobioparum subsp. termitidis CT1112</name>
    <dbReference type="NCBI Taxonomy" id="1195236"/>
    <lineage>
        <taxon>Bacteria</taxon>
        <taxon>Bacillati</taxon>
        <taxon>Bacillota</taxon>
        <taxon>Clostridia</taxon>
        <taxon>Eubacteriales</taxon>
        <taxon>Oscillospiraceae</taxon>
        <taxon>Ruminiclostridium</taxon>
    </lineage>
</organism>
<proteinExistence type="predicted"/>
<dbReference type="AlphaFoldDB" id="S0FQ93"/>
<name>S0FQ93_RUMCE</name>
<feature type="domain" description="AB hydrolase-1" evidence="1">
    <location>
        <begin position="140"/>
        <end position="348"/>
    </location>
</feature>
<gene>
    <name evidence="2" type="ORF">CTER_1332</name>
</gene>
<dbReference type="Proteomes" id="UP000014155">
    <property type="component" value="Unassembled WGS sequence"/>
</dbReference>
<dbReference type="SUPFAM" id="SSF53474">
    <property type="entry name" value="alpha/beta-Hydrolases"/>
    <property type="match status" value="1"/>
</dbReference>